<dbReference type="EMBL" id="BDIP01000199">
    <property type="protein sequence ID" value="GIQ80582.1"/>
    <property type="molecule type" value="Genomic_DNA"/>
</dbReference>
<name>A0A9K3CQ08_9EUKA</name>
<dbReference type="AlphaFoldDB" id="A0A9K3CQ08"/>
<feature type="transmembrane region" description="Helical" evidence="2">
    <location>
        <begin position="165"/>
        <end position="187"/>
    </location>
</feature>
<keyword evidence="2" id="KW-0472">Membrane</keyword>
<evidence type="ECO:0000313" key="3">
    <source>
        <dbReference type="EMBL" id="GIQ80582.1"/>
    </source>
</evidence>
<evidence type="ECO:0000256" key="2">
    <source>
        <dbReference type="SAM" id="Phobius"/>
    </source>
</evidence>
<evidence type="ECO:0000313" key="4">
    <source>
        <dbReference type="Proteomes" id="UP000265618"/>
    </source>
</evidence>
<feature type="transmembrane region" description="Helical" evidence="2">
    <location>
        <begin position="41"/>
        <end position="64"/>
    </location>
</feature>
<reference evidence="3 4" key="1">
    <citation type="journal article" date="2018" name="PLoS ONE">
        <title>The draft genome of Kipferlia bialata reveals reductive genome evolution in fornicate parasites.</title>
        <authorList>
            <person name="Tanifuji G."/>
            <person name="Takabayashi S."/>
            <person name="Kume K."/>
            <person name="Takagi M."/>
            <person name="Nakayama T."/>
            <person name="Kamikawa R."/>
            <person name="Inagaki Y."/>
            <person name="Hashimoto T."/>
        </authorList>
    </citation>
    <scope>NUCLEOTIDE SEQUENCE [LARGE SCALE GENOMIC DNA]</scope>
    <source>
        <strain evidence="3">NY0173</strain>
    </source>
</reference>
<feature type="transmembrane region" description="Helical" evidence="2">
    <location>
        <begin position="112"/>
        <end position="134"/>
    </location>
</feature>
<feature type="transmembrane region" description="Helical" evidence="2">
    <location>
        <begin position="247"/>
        <end position="265"/>
    </location>
</feature>
<gene>
    <name evidence="3" type="ORF">KIPB_001407</name>
</gene>
<keyword evidence="2" id="KW-0812">Transmembrane</keyword>
<proteinExistence type="predicted"/>
<feature type="region of interest" description="Disordered" evidence="1">
    <location>
        <begin position="274"/>
        <end position="300"/>
    </location>
</feature>
<dbReference type="Proteomes" id="UP000265618">
    <property type="component" value="Unassembled WGS sequence"/>
</dbReference>
<feature type="transmembrane region" description="Helical" evidence="2">
    <location>
        <begin position="6"/>
        <end position="29"/>
    </location>
</feature>
<protein>
    <submittedName>
        <fullName evidence="3">Uncharacterized protein</fullName>
    </submittedName>
</protein>
<accession>A0A9K3CQ08</accession>
<keyword evidence="2" id="KW-1133">Transmembrane helix</keyword>
<comment type="caution">
    <text evidence="3">The sequence shown here is derived from an EMBL/GenBank/DDBJ whole genome shotgun (WGS) entry which is preliminary data.</text>
</comment>
<organism evidence="3 4">
    <name type="scientific">Kipferlia bialata</name>
    <dbReference type="NCBI Taxonomy" id="797122"/>
    <lineage>
        <taxon>Eukaryota</taxon>
        <taxon>Metamonada</taxon>
        <taxon>Carpediemonas-like organisms</taxon>
        <taxon>Kipferlia</taxon>
    </lineage>
</organism>
<feature type="transmembrane region" description="Helical" evidence="2">
    <location>
        <begin position="214"/>
        <end position="235"/>
    </location>
</feature>
<keyword evidence="4" id="KW-1185">Reference proteome</keyword>
<evidence type="ECO:0000256" key="1">
    <source>
        <dbReference type="SAM" id="MobiDB-lite"/>
    </source>
</evidence>
<sequence length="300" mass="33225">MDYASWALINGCTICVLLAMLLGAYAMLMRYKGSTHWAQSGLWWVTLTVGCSLVSGTTGILYYFGFLDNCTVLAMPNIKLLSSGFTLLTMMPVTHLFVQVFNVLVKPKPYRRILLFTHAVCGATSLSAISLYLWDRSVTRALCAQDMSLCPGDAYNAHSRLAQDLWYIPITVQTLYLGGVLLVMLYMSTRRHKVFSESEPEPVRRRLKVQKIHVLPVIVLAYSLSLMLSLVLKFGTTLGGHPDAVQGAYLCANAFECTSLTLLVYPSRGTRERARQKRQARAQAAAPHSMSSGRRGVACV</sequence>
<feature type="transmembrane region" description="Helical" evidence="2">
    <location>
        <begin position="84"/>
        <end position="105"/>
    </location>
</feature>